<dbReference type="PROSITE" id="PS00018">
    <property type="entry name" value="EF_HAND_1"/>
    <property type="match status" value="1"/>
</dbReference>
<evidence type="ECO:0000313" key="5">
    <source>
        <dbReference type="Proteomes" id="UP001187192"/>
    </source>
</evidence>
<evidence type="ECO:0000313" key="4">
    <source>
        <dbReference type="EMBL" id="GMN65123.1"/>
    </source>
</evidence>
<evidence type="ECO:0000256" key="2">
    <source>
        <dbReference type="ARBA" id="ARBA00022837"/>
    </source>
</evidence>
<keyword evidence="1" id="KW-0677">Repeat</keyword>
<feature type="domain" description="EF-hand" evidence="3">
    <location>
        <begin position="6"/>
        <end position="40"/>
    </location>
</feature>
<dbReference type="CDD" id="cd00051">
    <property type="entry name" value="EFh"/>
    <property type="match status" value="1"/>
</dbReference>
<dbReference type="PROSITE" id="PS50222">
    <property type="entry name" value="EF_HAND_2"/>
    <property type="match status" value="2"/>
</dbReference>
<reference evidence="4" key="1">
    <citation type="submission" date="2023-07" db="EMBL/GenBank/DDBJ databases">
        <title>draft genome sequence of fig (Ficus carica).</title>
        <authorList>
            <person name="Takahashi T."/>
            <person name="Nishimura K."/>
        </authorList>
    </citation>
    <scope>NUCLEOTIDE SEQUENCE</scope>
</reference>
<comment type="caution">
    <text evidence="4">The sequence shown here is derived from an EMBL/GenBank/DDBJ whole genome shotgun (WGS) entry which is preliminary data.</text>
</comment>
<dbReference type="SMART" id="SM00054">
    <property type="entry name" value="EFh"/>
    <property type="match status" value="2"/>
</dbReference>
<evidence type="ECO:0000256" key="1">
    <source>
        <dbReference type="ARBA" id="ARBA00022737"/>
    </source>
</evidence>
<dbReference type="InterPro" id="IPR050145">
    <property type="entry name" value="Centrin_CML-like"/>
</dbReference>
<dbReference type="InterPro" id="IPR011992">
    <property type="entry name" value="EF-hand-dom_pair"/>
</dbReference>
<proteinExistence type="predicted"/>
<dbReference type="FunFam" id="1.10.238.10:FF:000178">
    <property type="entry name" value="Calmodulin-2 A"/>
    <property type="match status" value="1"/>
</dbReference>
<dbReference type="AlphaFoldDB" id="A0AA88E038"/>
<evidence type="ECO:0000259" key="3">
    <source>
        <dbReference type="PROSITE" id="PS50222"/>
    </source>
</evidence>
<gene>
    <name evidence="4" type="ORF">TIFTF001_034196</name>
</gene>
<organism evidence="4 5">
    <name type="scientific">Ficus carica</name>
    <name type="common">Common fig</name>
    <dbReference type="NCBI Taxonomy" id="3494"/>
    <lineage>
        <taxon>Eukaryota</taxon>
        <taxon>Viridiplantae</taxon>
        <taxon>Streptophyta</taxon>
        <taxon>Embryophyta</taxon>
        <taxon>Tracheophyta</taxon>
        <taxon>Spermatophyta</taxon>
        <taxon>Magnoliopsida</taxon>
        <taxon>eudicotyledons</taxon>
        <taxon>Gunneridae</taxon>
        <taxon>Pentapetalae</taxon>
        <taxon>rosids</taxon>
        <taxon>fabids</taxon>
        <taxon>Rosales</taxon>
        <taxon>Moraceae</taxon>
        <taxon>Ficeae</taxon>
        <taxon>Ficus</taxon>
    </lineage>
</organism>
<dbReference type="EMBL" id="BTGU01000213">
    <property type="protein sequence ID" value="GMN65123.1"/>
    <property type="molecule type" value="Genomic_DNA"/>
</dbReference>
<protein>
    <recommendedName>
        <fullName evidence="3">EF-hand domain-containing protein</fullName>
    </recommendedName>
</protein>
<dbReference type="InterPro" id="IPR002048">
    <property type="entry name" value="EF_hand_dom"/>
</dbReference>
<feature type="domain" description="EF-hand" evidence="3">
    <location>
        <begin position="41"/>
        <end position="76"/>
    </location>
</feature>
<dbReference type="GO" id="GO:0043226">
    <property type="term" value="C:organelle"/>
    <property type="evidence" value="ECO:0007669"/>
    <property type="project" value="UniProtKB-ARBA"/>
</dbReference>
<dbReference type="Pfam" id="PF13499">
    <property type="entry name" value="EF-hand_7"/>
    <property type="match status" value="1"/>
</dbReference>
<accession>A0AA88E038</accession>
<keyword evidence="2" id="KW-0106">Calcium</keyword>
<dbReference type="Gene3D" id="1.10.238.10">
    <property type="entry name" value="EF-hand"/>
    <property type="match status" value="1"/>
</dbReference>
<dbReference type="GO" id="GO:0005509">
    <property type="term" value="F:calcium ion binding"/>
    <property type="evidence" value="ECO:0007669"/>
    <property type="project" value="InterPro"/>
</dbReference>
<dbReference type="PANTHER" id="PTHR23050">
    <property type="entry name" value="CALCIUM BINDING PROTEIN"/>
    <property type="match status" value="1"/>
</dbReference>
<dbReference type="SUPFAM" id="SSF47473">
    <property type="entry name" value="EF-hand"/>
    <property type="match status" value="1"/>
</dbReference>
<dbReference type="InterPro" id="IPR018247">
    <property type="entry name" value="EF_Hand_1_Ca_BS"/>
</dbReference>
<sequence>MHRHQLENENIHKAFQFLDKDGDGFITRDDLGQVMLPYRIASEAAINEIIDDVDSNKDGKINYSEFKAMIKEEMREYAEKQRKLEF</sequence>
<dbReference type="Proteomes" id="UP001187192">
    <property type="component" value="Unassembled WGS sequence"/>
</dbReference>
<keyword evidence="5" id="KW-1185">Reference proteome</keyword>
<name>A0AA88E038_FICCA</name>